<evidence type="ECO:0008006" key="3">
    <source>
        <dbReference type="Google" id="ProtNLM"/>
    </source>
</evidence>
<sequence>MCRLTKSQKYKPQFSKRSGNRRIDIHAQQQEQNTSGEEFLAVGTINVHEMGKDDRKKEDEAYTTIRIQKKSGRKQINIDLRLKIDTGAQSDILPVNLYKKMFPEHMTQEDKVKEGILTRSDVILTAYGGTRIPQLGKTTITGTHKGKTIKCSFYVTRTEGPAILGLNTCKKLNIVSINGEVKATPSRIDSDMPIKDRPQITKRN</sequence>
<protein>
    <recommendedName>
        <fullName evidence="3">Peptidase A2 domain-containing protein</fullName>
    </recommendedName>
</protein>
<dbReference type="AlphaFoldDB" id="A0AA36BPA5"/>
<reference evidence="1" key="1">
    <citation type="submission" date="2023-08" db="EMBL/GenBank/DDBJ databases">
        <authorList>
            <person name="Alioto T."/>
            <person name="Alioto T."/>
            <person name="Gomez Garrido J."/>
        </authorList>
    </citation>
    <scope>NUCLEOTIDE SEQUENCE</scope>
</reference>
<evidence type="ECO:0000313" key="1">
    <source>
        <dbReference type="EMBL" id="CAI9737126.1"/>
    </source>
</evidence>
<dbReference type="Proteomes" id="UP001162480">
    <property type="component" value="Chromosome 19"/>
</dbReference>
<accession>A0AA36BPA5</accession>
<gene>
    <name evidence="1" type="ORF">OCTVUL_1B018705</name>
</gene>
<organism evidence="1 2">
    <name type="scientific">Octopus vulgaris</name>
    <name type="common">Common octopus</name>
    <dbReference type="NCBI Taxonomy" id="6645"/>
    <lineage>
        <taxon>Eukaryota</taxon>
        <taxon>Metazoa</taxon>
        <taxon>Spiralia</taxon>
        <taxon>Lophotrochozoa</taxon>
        <taxon>Mollusca</taxon>
        <taxon>Cephalopoda</taxon>
        <taxon>Coleoidea</taxon>
        <taxon>Octopodiformes</taxon>
        <taxon>Octopoda</taxon>
        <taxon>Incirrata</taxon>
        <taxon>Octopodidae</taxon>
        <taxon>Octopus</taxon>
    </lineage>
</organism>
<keyword evidence="2" id="KW-1185">Reference proteome</keyword>
<dbReference type="EMBL" id="OX597832">
    <property type="protein sequence ID" value="CAI9737126.1"/>
    <property type="molecule type" value="Genomic_DNA"/>
</dbReference>
<dbReference type="CDD" id="cd05481">
    <property type="entry name" value="retropepsin_like_LTR_1"/>
    <property type="match status" value="1"/>
</dbReference>
<proteinExistence type="predicted"/>
<evidence type="ECO:0000313" key="2">
    <source>
        <dbReference type="Proteomes" id="UP001162480"/>
    </source>
</evidence>
<name>A0AA36BPA5_OCTVU</name>